<dbReference type="PANTHER" id="PTHR47642">
    <property type="entry name" value="ATP-DEPENDENT DNA HELICASE"/>
    <property type="match status" value="1"/>
</dbReference>
<feature type="compositionally biased region" description="Polar residues" evidence="2">
    <location>
        <begin position="1844"/>
        <end position="1861"/>
    </location>
</feature>
<keyword evidence="7" id="KW-1185">Reference proteome</keyword>
<dbReference type="Pfam" id="PF20209">
    <property type="entry name" value="DUF6570"/>
    <property type="match status" value="1"/>
</dbReference>
<sequence length="1861" mass="206423">MDGGDRRPDLFHKVIRQLKERFDASIVDGYLASAARTNHPFLPAPISPLTTQPRSEEPRVDSSSDDVHQGQELVQPTVPAEPWPLSISQITKDNCVRDFLDGTEIGIGPTCAVCARRSYTKDLLFCKSTVMCRRVNVDSINLEILRVTDAHVLSRHSDDFIFGCGPLDGLALDRDGLHLSDEPVSLDICNQCYQGLSANPPRLPPLALNNNNIRGKLPPDLADCTWLEERLCARFLASAYVVRLYDLGKPGAPEHRQRVMKGHTCAFPLHTISTATKLPRSLGDGDAFVSCVVIGPRKVRKEDLRHIFKVRRAKVIALFDFLRANFKGYPQFPINEAALSCLPEDDVPELMMRYVVHNETGDVPSLFDQETAGLQPHPAHEGMDDDTSMAQTFLERHGMVDINGVSIPAHDRTKSALESALPDLVIRHGSGFIQEYKNPELFPGMFPTLFPWGIGGFEIKRETALSLERQAKYLLDLSVPDFRRHWSFIFVVANIKQRRAIHHGSRFACKAKDLPRISKALAGLTPTLVQNICEHLKQGGTMGTLSAEEKRISDLLKRCELMSVHVPGSKAAMNRARADIRGYTGLFGIFQLFLTLNPTPLSSPVFQVFYGDSTVQLDLRMPQIPSAATRAVRVAEDPVAASDFFHFHVAAVMAYLFGWDFKKKRSSEEGGILGQMEAFFLVKEHTMRGQLHGHALIWLKGGINPRPLREKLQEDLEFRSRYLSFFDELIQHQAPSLPTPDNNLGKSAQPERPPHPDEADYPTTFLHDYSRLAEEVQRHRCTFTCFKGGRESCRFLFPHELQLAPAFDTASNSVLPRIQDPTMNWHNPTLLVTTRHNHDLKSVQSGKSSAAAASYITSYATKSDETPANQVSMINTVFQRMAQYGEDSSDVKALLTRCVMQFGRERQLHAQQAATYVRDLSDTFTSHDSVAMLSGYLLCFVIKTFGPLREETIIVDEHGRADGYGLTDTASASTSGVIAASRHQDEHAAEEEEGEEEEEDDNAVLPVYADGRVHQVDDYFHRGDTLAHLSFYDFVRFCTLIPLPKRPNMNHHPLKASHPDVSTSCHRMTGNALGVPRALAPSFARPDGTASHGDRYCATMLAHFRPFGLDSPLKLAEESYEDAFAAADFSDQARKIMINWAALSECDDARDAELLRRRKQEAFREARGGEDGGDMADVVFEGGIDDPSADITVSGAQLGLQQRSKEVQAYVSVLSPNHWFKASGVQQQVCPLISPAHRFISRNKRRWVKEQSALEAMVKADKKAPQALRGVLAEDLGILAQMGDTVDLDPETFNGVVIPAFPTQARQNEGKSPEELISQLIVERGLTRSQELAFSIAARHFFSQLLDDSIEPLRLLMHGEAGTGKTVVVRLLREVLERYGKGADMVLAAPTGKAAAAIGGNTLHSLFALDVHQRKATADEAGTEKDPLDARRISHLQATFKSTKWLFIDEISMVSCELLSDVDQALRVGASRLNDHFGGVNILLAGDLCQLPPVCAAPLYSLKSSRTAPSATQTKVELGRAIWTTVTDVVEFTEQMRMQDVAMAECLRRMRIRKCTDADADFLNLRVLKSKDNPYGVTLEHHRNAIALAYRNETVRILNHQKAAGYAFGTSSEIPIACAIDKTTTPLNVEKRKRLLLYNGGGRTKVGLGKIPLSTGMPVVFRGGNLSVALGVTNGALATVVSWDLIRDHLGFDIPRGVVLQFDEEANWKLSEFEKGCLPISPILSTFNYKDETQAVVQRVKRRQLPIHPGFAMTVHSAQGITSRTGIVVDLQRGGFETYVAASRATHSRDVFLVAPVSKLQLNSPRLPFSLRTELKRLQDLATSTEERHGQVPPPVFKRRRLSNAASPTINSSSCRQPTPL</sequence>
<dbReference type="Gene3D" id="3.40.50.300">
    <property type="entry name" value="P-loop containing nucleotide triphosphate hydrolases"/>
    <property type="match status" value="1"/>
</dbReference>
<dbReference type="GO" id="GO:0005524">
    <property type="term" value="F:ATP binding"/>
    <property type="evidence" value="ECO:0007669"/>
    <property type="project" value="UniProtKB-KW"/>
</dbReference>
<feature type="compositionally biased region" description="Acidic residues" evidence="2">
    <location>
        <begin position="988"/>
        <end position="1001"/>
    </location>
</feature>
<keyword evidence="1" id="KW-0227">DNA damage</keyword>
<reference evidence="6" key="1">
    <citation type="submission" date="2016-04" db="EMBL/GenBank/DDBJ databases">
        <authorList>
            <person name="Nguyen H.D."/>
            <person name="Samba Siva P."/>
            <person name="Cullis J."/>
            <person name="Levesque C.A."/>
            <person name="Hambleton S."/>
        </authorList>
    </citation>
    <scope>NUCLEOTIDE SEQUENCE</scope>
    <source>
        <strain evidence="6">DAOMC 236416</strain>
    </source>
</reference>
<protein>
    <recommendedName>
        <fullName evidence="1">ATP-dependent DNA helicase</fullName>
        <ecNumber evidence="1">5.6.2.3</ecNumber>
    </recommendedName>
</protein>
<comment type="similarity">
    <text evidence="1">Belongs to the helicase family.</text>
</comment>
<keyword evidence="1" id="KW-0347">Helicase</keyword>
<name>A0A177T7Q7_9BASI</name>
<keyword evidence="1" id="KW-0233">DNA recombination</keyword>
<dbReference type="GO" id="GO:0016787">
    <property type="term" value="F:hydrolase activity"/>
    <property type="evidence" value="ECO:0007669"/>
    <property type="project" value="UniProtKB-KW"/>
</dbReference>
<dbReference type="Proteomes" id="UP000077521">
    <property type="component" value="Unassembled WGS sequence"/>
</dbReference>
<dbReference type="Pfam" id="PF05970">
    <property type="entry name" value="PIF1"/>
    <property type="match status" value="1"/>
</dbReference>
<organism evidence="6 7">
    <name type="scientific">Tilletia indica</name>
    <dbReference type="NCBI Taxonomy" id="43049"/>
    <lineage>
        <taxon>Eukaryota</taxon>
        <taxon>Fungi</taxon>
        <taxon>Dikarya</taxon>
        <taxon>Basidiomycota</taxon>
        <taxon>Ustilaginomycotina</taxon>
        <taxon>Exobasidiomycetes</taxon>
        <taxon>Tilletiales</taxon>
        <taxon>Tilletiaceae</taxon>
        <taxon>Tilletia</taxon>
    </lineage>
</organism>
<dbReference type="GO" id="GO:0043139">
    <property type="term" value="F:5'-3' DNA helicase activity"/>
    <property type="evidence" value="ECO:0007669"/>
    <property type="project" value="UniProtKB-EC"/>
</dbReference>
<accession>A0A177T7Q7</accession>
<dbReference type="GO" id="GO:0006281">
    <property type="term" value="P:DNA repair"/>
    <property type="evidence" value="ECO:0007669"/>
    <property type="project" value="UniProtKB-KW"/>
</dbReference>
<feature type="region of interest" description="Disordered" evidence="2">
    <location>
        <begin position="734"/>
        <end position="761"/>
    </location>
</feature>
<feature type="compositionally biased region" description="Basic and acidic residues" evidence="2">
    <location>
        <begin position="54"/>
        <end position="69"/>
    </location>
</feature>
<feature type="region of interest" description="Disordered" evidence="2">
    <location>
        <begin position="42"/>
        <end position="71"/>
    </location>
</feature>
<evidence type="ECO:0000259" key="3">
    <source>
        <dbReference type="Pfam" id="PF05970"/>
    </source>
</evidence>
<dbReference type="EC" id="5.6.2.3" evidence="1"/>
<evidence type="ECO:0000256" key="1">
    <source>
        <dbReference type="RuleBase" id="RU363044"/>
    </source>
</evidence>
<dbReference type="InterPro" id="IPR046700">
    <property type="entry name" value="DUF6570"/>
</dbReference>
<comment type="catalytic activity">
    <reaction evidence="1">
        <text>ATP + H2O = ADP + phosphate + H(+)</text>
        <dbReference type="Rhea" id="RHEA:13065"/>
        <dbReference type="ChEBI" id="CHEBI:15377"/>
        <dbReference type="ChEBI" id="CHEBI:15378"/>
        <dbReference type="ChEBI" id="CHEBI:30616"/>
        <dbReference type="ChEBI" id="CHEBI:43474"/>
        <dbReference type="ChEBI" id="CHEBI:456216"/>
        <dbReference type="EC" id="5.6.2.3"/>
    </reaction>
</comment>
<dbReference type="GO" id="GO:0006310">
    <property type="term" value="P:DNA recombination"/>
    <property type="evidence" value="ECO:0007669"/>
    <property type="project" value="UniProtKB-KW"/>
</dbReference>
<dbReference type="InterPro" id="IPR051055">
    <property type="entry name" value="PIF1_helicase"/>
</dbReference>
<dbReference type="SUPFAM" id="SSF52540">
    <property type="entry name" value="P-loop containing nucleoside triphosphate hydrolases"/>
    <property type="match status" value="2"/>
</dbReference>
<feature type="region of interest" description="Disordered" evidence="2">
    <location>
        <begin position="1822"/>
        <end position="1861"/>
    </location>
</feature>
<dbReference type="InterPro" id="IPR025476">
    <property type="entry name" value="Helitron_helicase-like"/>
</dbReference>
<dbReference type="InterPro" id="IPR027417">
    <property type="entry name" value="P-loop_NTPase"/>
</dbReference>
<comment type="cofactor">
    <cofactor evidence="1">
        <name>Mg(2+)</name>
        <dbReference type="ChEBI" id="CHEBI:18420"/>
    </cofactor>
</comment>
<evidence type="ECO:0000313" key="7">
    <source>
        <dbReference type="Proteomes" id="UP000077521"/>
    </source>
</evidence>
<proteinExistence type="inferred from homology"/>
<keyword evidence="1" id="KW-0547">Nucleotide-binding</keyword>
<feature type="domain" description="Helitron helicase-like" evidence="4">
    <location>
        <begin position="473"/>
        <end position="697"/>
    </location>
</feature>
<dbReference type="InterPro" id="IPR010285">
    <property type="entry name" value="DNA_helicase_pif1-like_DEAD"/>
</dbReference>
<gene>
    <name evidence="6" type="ORF">A4X13_0g5829</name>
</gene>
<keyword evidence="1" id="KW-0067">ATP-binding</keyword>
<reference evidence="6" key="2">
    <citation type="journal article" date="2019" name="IMA Fungus">
        <title>Genome sequencing and comparison of five Tilletia species to identify candidate genes for the detection of regulated species infecting wheat.</title>
        <authorList>
            <person name="Nguyen H.D.T."/>
            <person name="Sultana T."/>
            <person name="Kesanakurti P."/>
            <person name="Hambleton S."/>
        </authorList>
    </citation>
    <scope>NUCLEOTIDE SEQUENCE</scope>
    <source>
        <strain evidence="6">DAOMC 236416</strain>
    </source>
</reference>
<dbReference type="Pfam" id="PF14214">
    <property type="entry name" value="Helitron_like_N"/>
    <property type="match status" value="1"/>
</dbReference>
<evidence type="ECO:0000256" key="2">
    <source>
        <dbReference type="SAM" id="MobiDB-lite"/>
    </source>
</evidence>
<keyword evidence="1" id="KW-0234">DNA repair</keyword>
<evidence type="ECO:0000259" key="5">
    <source>
        <dbReference type="Pfam" id="PF20209"/>
    </source>
</evidence>
<keyword evidence="1" id="KW-0378">Hydrolase</keyword>
<dbReference type="EMBL" id="LWDF02000490">
    <property type="protein sequence ID" value="KAE8246354.1"/>
    <property type="molecule type" value="Genomic_DNA"/>
</dbReference>
<evidence type="ECO:0000313" key="6">
    <source>
        <dbReference type="EMBL" id="KAE8246354.1"/>
    </source>
</evidence>
<feature type="domain" description="DNA helicase Pif1-like DEAD-box helicase" evidence="3">
    <location>
        <begin position="1354"/>
        <end position="1542"/>
    </location>
</feature>
<comment type="caution">
    <text evidence="6">The sequence shown here is derived from an EMBL/GenBank/DDBJ whole genome shotgun (WGS) entry which is preliminary data.</text>
</comment>
<feature type="compositionally biased region" description="Polar residues" evidence="2">
    <location>
        <begin position="734"/>
        <end position="746"/>
    </location>
</feature>
<feature type="region of interest" description="Disordered" evidence="2">
    <location>
        <begin position="975"/>
        <end position="1001"/>
    </location>
</feature>
<evidence type="ECO:0000259" key="4">
    <source>
        <dbReference type="Pfam" id="PF14214"/>
    </source>
</evidence>
<feature type="domain" description="DUF6570" evidence="5">
    <location>
        <begin position="202"/>
        <end position="339"/>
    </location>
</feature>
<dbReference type="GO" id="GO:0000723">
    <property type="term" value="P:telomere maintenance"/>
    <property type="evidence" value="ECO:0007669"/>
    <property type="project" value="InterPro"/>
</dbReference>